<dbReference type="AlphaFoldDB" id="A0A2S5B8Q7"/>
<dbReference type="Proteomes" id="UP000237144">
    <property type="component" value="Unassembled WGS sequence"/>
</dbReference>
<reference evidence="10 11" key="1">
    <citation type="journal article" date="2018" name="Front. Microbiol.">
        <title>Prospects for Fungal Bioremediation of Acidic Radioactive Waste Sites: Characterization and Genome Sequence of Rhodotorula taiwanensis MD1149.</title>
        <authorList>
            <person name="Tkavc R."/>
            <person name="Matrosova V.Y."/>
            <person name="Grichenko O.E."/>
            <person name="Gostincar C."/>
            <person name="Volpe R.P."/>
            <person name="Klimenkova P."/>
            <person name="Gaidamakova E.K."/>
            <person name="Zhou C.E."/>
            <person name="Stewart B.J."/>
            <person name="Lyman M.G."/>
            <person name="Malfatti S.A."/>
            <person name="Rubinfeld B."/>
            <person name="Courtot M."/>
            <person name="Singh J."/>
            <person name="Dalgard C.L."/>
            <person name="Hamilton T."/>
            <person name="Frey K.G."/>
            <person name="Gunde-Cimerman N."/>
            <person name="Dugan L."/>
            <person name="Daly M.J."/>
        </authorList>
    </citation>
    <scope>NUCLEOTIDE SEQUENCE [LARGE SCALE GENOMIC DNA]</scope>
    <source>
        <strain evidence="10 11">MD1149</strain>
    </source>
</reference>
<feature type="transmembrane region" description="Helical" evidence="8">
    <location>
        <begin position="234"/>
        <end position="259"/>
    </location>
</feature>
<dbReference type="GO" id="GO:0022857">
    <property type="term" value="F:transmembrane transporter activity"/>
    <property type="evidence" value="ECO:0007669"/>
    <property type="project" value="InterPro"/>
</dbReference>
<dbReference type="STRING" id="741276.A0A2S5B8Q7"/>
<evidence type="ECO:0000256" key="1">
    <source>
        <dbReference type="ARBA" id="ARBA00004127"/>
    </source>
</evidence>
<feature type="transmembrane region" description="Helical" evidence="8">
    <location>
        <begin position="531"/>
        <end position="551"/>
    </location>
</feature>
<feature type="transmembrane region" description="Helical" evidence="8">
    <location>
        <begin position="416"/>
        <end position="437"/>
    </location>
</feature>
<feature type="transmembrane region" description="Helical" evidence="8">
    <location>
        <begin position="265"/>
        <end position="289"/>
    </location>
</feature>
<dbReference type="InterPro" id="IPR020846">
    <property type="entry name" value="MFS_dom"/>
</dbReference>
<dbReference type="PANTHER" id="PTHR23514">
    <property type="entry name" value="BYPASS OF STOP CODON PROTEIN 6"/>
    <property type="match status" value="1"/>
</dbReference>
<dbReference type="PROSITE" id="PS50850">
    <property type="entry name" value="MFS"/>
    <property type="match status" value="1"/>
</dbReference>
<dbReference type="GO" id="GO:0012505">
    <property type="term" value="C:endomembrane system"/>
    <property type="evidence" value="ECO:0007669"/>
    <property type="project" value="UniProtKB-SubCell"/>
</dbReference>
<dbReference type="Pfam" id="PF07690">
    <property type="entry name" value="MFS_1"/>
    <property type="match status" value="2"/>
</dbReference>
<proteinExistence type="inferred from homology"/>
<feature type="transmembrane region" description="Helical" evidence="8">
    <location>
        <begin position="469"/>
        <end position="490"/>
    </location>
</feature>
<keyword evidence="6 8" id="KW-0472">Membrane</keyword>
<keyword evidence="11" id="KW-1185">Reference proteome</keyword>
<dbReference type="GO" id="GO:0016020">
    <property type="term" value="C:membrane"/>
    <property type="evidence" value="ECO:0007669"/>
    <property type="project" value="TreeGrafter"/>
</dbReference>
<feature type="compositionally biased region" description="Polar residues" evidence="7">
    <location>
        <begin position="340"/>
        <end position="351"/>
    </location>
</feature>
<feature type="compositionally biased region" description="Basic and acidic residues" evidence="7">
    <location>
        <begin position="73"/>
        <end position="85"/>
    </location>
</feature>
<feature type="compositionally biased region" description="Polar residues" evidence="7">
    <location>
        <begin position="18"/>
        <end position="30"/>
    </location>
</feature>
<evidence type="ECO:0000256" key="2">
    <source>
        <dbReference type="ARBA" id="ARBA00008335"/>
    </source>
</evidence>
<evidence type="ECO:0000259" key="9">
    <source>
        <dbReference type="PROSITE" id="PS50850"/>
    </source>
</evidence>
<dbReference type="Gene3D" id="1.20.1250.20">
    <property type="entry name" value="MFS general substrate transporter like domains"/>
    <property type="match status" value="2"/>
</dbReference>
<feature type="region of interest" description="Disordered" evidence="7">
    <location>
        <begin position="1"/>
        <end position="126"/>
    </location>
</feature>
<evidence type="ECO:0000256" key="7">
    <source>
        <dbReference type="SAM" id="MobiDB-lite"/>
    </source>
</evidence>
<evidence type="ECO:0000256" key="6">
    <source>
        <dbReference type="ARBA" id="ARBA00023136"/>
    </source>
</evidence>
<feature type="compositionally biased region" description="Polar residues" evidence="7">
    <location>
        <begin position="61"/>
        <end position="71"/>
    </location>
</feature>
<dbReference type="InterPro" id="IPR036259">
    <property type="entry name" value="MFS_trans_sf"/>
</dbReference>
<comment type="subcellular location">
    <subcellularLocation>
        <location evidence="1">Endomembrane system</location>
        <topology evidence="1">Multi-pass membrane protein</topology>
    </subcellularLocation>
</comment>
<dbReference type="SUPFAM" id="SSF103473">
    <property type="entry name" value="MFS general substrate transporter"/>
    <property type="match status" value="1"/>
</dbReference>
<keyword evidence="3" id="KW-0813">Transport</keyword>
<evidence type="ECO:0000313" key="10">
    <source>
        <dbReference type="EMBL" id="POY73145.1"/>
    </source>
</evidence>
<feature type="region of interest" description="Disordered" evidence="7">
    <location>
        <begin position="331"/>
        <end position="353"/>
    </location>
</feature>
<dbReference type="EMBL" id="PJQD01000040">
    <property type="protein sequence ID" value="POY73145.1"/>
    <property type="molecule type" value="Genomic_DNA"/>
</dbReference>
<sequence>MATLPNRPTAAVIVDHGITSSEPSSPTYDGSSRPPSPRASTARTAYSYPQTPDLDSYPPTAKSTPAPSRSGSHSKDPLLKRDRLASKNPLKRLFNLSAPRRQEEEERGRRKLSSSQVETGSRDSVRRIAAEQQAQQRGWISREMAQRIVGFGMIALVGMNDSATGANLDSMQEYYHVDYDKISIVFLANTAGYFISSMSSSFMLHHYGLQASLLVACAGMSLGCIVLSIAPPFAVFIVMLMFMGFGSGMYDACITIVVAHEEDGVLMSLLYSCFGLGAMISPLAIGAFLDRGYAWNRYYKEGPIRKLTLRHPASRSACRFYSPFAADQPPPDEAHDAPMSTAQAPGSTAHDQQGEVFHARTKMSAQQRMKRALQIRAVWVGTVLIICAFASTDILSAWSVSFLLSKRAAPAASSRYVLSGLWAGIATGRVVLAWALANRLGEKTFAILMLALTSGCVGVMYVRNFVVDAVALALVGFFLGPVTPKVLAAIGVRVPPSLKGSVVSLLVGLGLIGSSVGPLLFGVVAGRGGLSLLPAVMIGVSVVSIAAWLAVPKNRRRED</sequence>
<evidence type="ECO:0000256" key="3">
    <source>
        <dbReference type="ARBA" id="ARBA00022448"/>
    </source>
</evidence>
<evidence type="ECO:0000256" key="4">
    <source>
        <dbReference type="ARBA" id="ARBA00022692"/>
    </source>
</evidence>
<comment type="caution">
    <text evidence="10">The sequence shown here is derived from an EMBL/GenBank/DDBJ whole genome shotgun (WGS) entry which is preliminary data.</text>
</comment>
<organism evidence="10 11">
    <name type="scientific">Rhodotorula taiwanensis</name>
    <dbReference type="NCBI Taxonomy" id="741276"/>
    <lineage>
        <taxon>Eukaryota</taxon>
        <taxon>Fungi</taxon>
        <taxon>Dikarya</taxon>
        <taxon>Basidiomycota</taxon>
        <taxon>Pucciniomycotina</taxon>
        <taxon>Microbotryomycetes</taxon>
        <taxon>Sporidiobolales</taxon>
        <taxon>Sporidiobolaceae</taxon>
        <taxon>Rhodotorula</taxon>
    </lineage>
</organism>
<feature type="transmembrane region" description="Helical" evidence="8">
    <location>
        <begin position="377"/>
        <end position="404"/>
    </location>
</feature>
<keyword evidence="4 8" id="KW-0812">Transmembrane</keyword>
<dbReference type="InterPro" id="IPR051788">
    <property type="entry name" value="MFS_Transporter"/>
</dbReference>
<accession>A0A2S5B8Q7</accession>
<dbReference type="OrthoDB" id="413079at2759"/>
<name>A0A2S5B8Q7_9BASI</name>
<feature type="domain" description="Major facilitator superfamily (MFS) profile" evidence="9">
    <location>
        <begin position="146"/>
        <end position="555"/>
    </location>
</feature>
<evidence type="ECO:0000256" key="5">
    <source>
        <dbReference type="ARBA" id="ARBA00022989"/>
    </source>
</evidence>
<keyword evidence="5 8" id="KW-1133">Transmembrane helix</keyword>
<evidence type="ECO:0000256" key="8">
    <source>
        <dbReference type="SAM" id="Phobius"/>
    </source>
</evidence>
<feature type="transmembrane region" description="Helical" evidence="8">
    <location>
        <begin position="207"/>
        <end position="227"/>
    </location>
</feature>
<evidence type="ECO:0000313" key="11">
    <source>
        <dbReference type="Proteomes" id="UP000237144"/>
    </source>
</evidence>
<comment type="similarity">
    <text evidence="2">Belongs to the major facilitator superfamily.</text>
</comment>
<gene>
    <name evidence="10" type="ORF">BMF94_3838</name>
</gene>
<dbReference type="PANTHER" id="PTHR23514:SF3">
    <property type="entry name" value="BYPASS OF STOP CODON PROTEIN 6"/>
    <property type="match status" value="1"/>
</dbReference>
<dbReference type="InterPro" id="IPR011701">
    <property type="entry name" value="MFS"/>
</dbReference>
<feature type="transmembrane region" description="Helical" evidence="8">
    <location>
        <begin position="444"/>
        <end position="463"/>
    </location>
</feature>
<feature type="transmembrane region" description="Helical" evidence="8">
    <location>
        <begin position="502"/>
        <end position="525"/>
    </location>
</feature>
<protein>
    <recommendedName>
        <fullName evidence="9">Major facilitator superfamily (MFS) profile domain-containing protein</fullName>
    </recommendedName>
</protein>